<keyword evidence="11 14" id="KW-0255">Endonuclease</keyword>
<evidence type="ECO:0000256" key="13">
    <source>
        <dbReference type="ARBA" id="ARBA00023211"/>
    </source>
</evidence>
<proteinExistence type="inferred from homology"/>
<dbReference type="Pfam" id="PF01351">
    <property type="entry name" value="RNase_HII"/>
    <property type="match status" value="1"/>
</dbReference>
<dbReference type="InterPro" id="IPR001352">
    <property type="entry name" value="RNase_HII/HIII"/>
</dbReference>
<dbReference type="GO" id="GO:0043137">
    <property type="term" value="P:DNA replication, removal of RNA primer"/>
    <property type="evidence" value="ECO:0007669"/>
    <property type="project" value="TreeGrafter"/>
</dbReference>
<evidence type="ECO:0000256" key="8">
    <source>
        <dbReference type="ARBA" id="ARBA00022490"/>
    </source>
</evidence>
<dbReference type="InterPro" id="IPR024567">
    <property type="entry name" value="RNase_HII/HIII_dom"/>
</dbReference>
<comment type="catalytic activity">
    <reaction evidence="1 14 15 16">
        <text>Endonucleolytic cleavage to 5'-phosphomonoester.</text>
        <dbReference type="EC" id="3.1.26.4"/>
    </reaction>
</comment>
<gene>
    <name evidence="14" type="primary">rnhB</name>
    <name evidence="18" type="ORF">COS81_04425</name>
</gene>
<evidence type="ECO:0000313" key="19">
    <source>
        <dbReference type="Proteomes" id="UP000229916"/>
    </source>
</evidence>
<dbReference type="NCBIfam" id="NF000595">
    <property type="entry name" value="PRK00015.1-3"/>
    <property type="match status" value="1"/>
</dbReference>
<dbReference type="HAMAP" id="MF_00052_B">
    <property type="entry name" value="RNase_HII_B"/>
    <property type="match status" value="1"/>
</dbReference>
<keyword evidence="13 14" id="KW-0464">Manganese</keyword>
<keyword evidence="12 14" id="KW-0378">Hydrolase</keyword>
<name>A0A2M7AM16_UNCKA</name>
<evidence type="ECO:0000256" key="16">
    <source>
        <dbReference type="RuleBase" id="RU003515"/>
    </source>
</evidence>
<dbReference type="GO" id="GO:0003723">
    <property type="term" value="F:RNA binding"/>
    <property type="evidence" value="ECO:0007669"/>
    <property type="project" value="UniProtKB-UniRule"/>
</dbReference>
<keyword evidence="10 14" id="KW-0479">Metal-binding</keyword>
<feature type="binding site" evidence="14 15">
    <location>
        <position position="25"/>
    </location>
    <ligand>
        <name>a divalent metal cation</name>
        <dbReference type="ChEBI" id="CHEBI:60240"/>
    </ligand>
</feature>
<protein>
    <recommendedName>
        <fullName evidence="7 14">Ribonuclease HII</fullName>
        <shortName evidence="14">RNase HII</shortName>
        <ecNumber evidence="6 14">3.1.26.4</ecNumber>
    </recommendedName>
</protein>
<keyword evidence="8 14" id="KW-0963">Cytoplasm</keyword>
<dbReference type="SUPFAM" id="SSF53098">
    <property type="entry name" value="Ribonuclease H-like"/>
    <property type="match status" value="1"/>
</dbReference>
<dbReference type="CDD" id="cd07182">
    <property type="entry name" value="RNase_HII_bacteria_HII_like"/>
    <property type="match status" value="1"/>
</dbReference>
<comment type="subcellular location">
    <subcellularLocation>
        <location evidence="4 14">Cytoplasm</location>
    </subcellularLocation>
</comment>
<organism evidence="18 19">
    <name type="scientific">candidate division WWE3 bacterium CG06_land_8_20_14_3_00_42_16</name>
    <dbReference type="NCBI Taxonomy" id="1975083"/>
    <lineage>
        <taxon>Bacteria</taxon>
        <taxon>Katanobacteria</taxon>
    </lineage>
</organism>
<feature type="binding site" evidence="14 15">
    <location>
        <position position="24"/>
    </location>
    <ligand>
        <name>a divalent metal cation</name>
        <dbReference type="ChEBI" id="CHEBI:60240"/>
    </ligand>
</feature>
<evidence type="ECO:0000256" key="4">
    <source>
        <dbReference type="ARBA" id="ARBA00004496"/>
    </source>
</evidence>
<evidence type="ECO:0000256" key="11">
    <source>
        <dbReference type="ARBA" id="ARBA00022759"/>
    </source>
</evidence>
<dbReference type="PROSITE" id="PS51975">
    <property type="entry name" value="RNASE_H_2"/>
    <property type="match status" value="1"/>
</dbReference>
<comment type="similarity">
    <text evidence="5 14 16">Belongs to the RNase HII family.</text>
</comment>
<evidence type="ECO:0000256" key="6">
    <source>
        <dbReference type="ARBA" id="ARBA00012180"/>
    </source>
</evidence>
<comment type="function">
    <text evidence="3 14 16">Endonuclease that specifically degrades the RNA of RNA-DNA hybrids.</text>
</comment>
<dbReference type="PANTHER" id="PTHR10954:SF18">
    <property type="entry name" value="RIBONUCLEASE HII"/>
    <property type="match status" value="1"/>
</dbReference>
<evidence type="ECO:0000256" key="5">
    <source>
        <dbReference type="ARBA" id="ARBA00007383"/>
    </source>
</evidence>
<evidence type="ECO:0000256" key="15">
    <source>
        <dbReference type="PROSITE-ProRule" id="PRU01319"/>
    </source>
</evidence>
<evidence type="ECO:0000256" key="14">
    <source>
        <dbReference type="HAMAP-Rule" id="MF_00052"/>
    </source>
</evidence>
<comment type="cofactor">
    <cofactor evidence="14 15">
        <name>Mn(2+)</name>
        <dbReference type="ChEBI" id="CHEBI:29035"/>
    </cofactor>
    <cofactor evidence="14 15">
        <name>Mg(2+)</name>
        <dbReference type="ChEBI" id="CHEBI:18420"/>
    </cofactor>
    <text evidence="14 15">Manganese or magnesium. Binds 1 divalent metal ion per monomer in the absence of substrate. May bind a second metal ion after substrate binding.</text>
</comment>
<evidence type="ECO:0000256" key="10">
    <source>
        <dbReference type="ARBA" id="ARBA00022723"/>
    </source>
</evidence>
<comment type="cofactor">
    <cofactor evidence="2">
        <name>Mg(2+)</name>
        <dbReference type="ChEBI" id="CHEBI:18420"/>
    </cofactor>
</comment>
<feature type="binding site" evidence="14 15">
    <location>
        <position position="117"/>
    </location>
    <ligand>
        <name>a divalent metal cation</name>
        <dbReference type="ChEBI" id="CHEBI:60240"/>
    </ligand>
</feature>
<reference evidence="19" key="1">
    <citation type="submission" date="2017-09" db="EMBL/GenBank/DDBJ databases">
        <title>Depth-based differentiation of microbial function through sediment-hosted aquifers and enrichment of novel symbionts in the deep terrestrial subsurface.</title>
        <authorList>
            <person name="Probst A.J."/>
            <person name="Ladd B."/>
            <person name="Jarett J.K."/>
            <person name="Geller-Mcgrath D.E."/>
            <person name="Sieber C.M.K."/>
            <person name="Emerson J.B."/>
            <person name="Anantharaman K."/>
            <person name="Thomas B.C."/>
            <person name="Malmstrom R."/>
            <person name="Stieglmeier M."/>
            <person name="Klingl A."/>
            <person name="Woyke T."/>
            <person name="Ryan C.M."/>
            <person name="Banfield J.F."/>
        </authorList>
    </citation>
    <scope>NUCLEOTIDE SEQUENCE [LARGE SCALE GENOMIC DNA]</scope>
</reference>
<dbReference type="Proteomes" id="UP000229916">
    <property type="component" value="Unassembled WGS sequence"/>
</dbReference>
<dbReference type="EC" id="3.1.26.4" evidence="6 14"/>
<evidence type="ECO:0000313" key="18">
    <source>
        <dbReference type="EMBL" id="PIU68310.1"/>
    </source>
</evidence>
<keyword evidence="9 14" id="KW-0540">Nuclease</keyword>
<dbReference type="GO" id="GO:0030145">
    <property type="term" value="F:manganese ion binding"/>
    <property type="evidence" value="ECO:0007669"/>
    <property type="project" value="UniProtKB-UniRule"/>
</dbReference>
<dbReference type="GO" id="GO:0032299">
    <property type="term" value="C:ribonuclease H2 complex"/>
    <property type="evidence" value="ECO:0007669"/>
    <property type="project" value="TreeGrafter"/>
</dbReference>
<sequence length="202" mass="22793">MHQASLSQEKFLWEKGMRLICGIDEVGRGALAGPLVVGAVVFPPFSKPIGGITDSKLLTAKKRRGLAEKIRLQAQAFAFGEIAPQIIDCKGIVFAFQAAARQAIRNLSLEPGFFLIDAFPLKYIPARKQKAIIKGDRQVYSIAAASIMAKVYRDELMEKLDERYPQYRWYNNKGYGTKIHREVIRERGPSLHHRMTFLGKMI</sequence>
<dbReference type="Gene3D" id="3.30.420.10">
    <property type="entry name" value="Ribonuclease H-like superfamily/Ribonuclease H"/>
    <property type="match status" value="1"/>
</dbReference>
<evidence type="ECO:0000256" key="2">
    <source>
        <dbReference type="ARBA" id="ARBA00001946"/>
    </source>
</evidence>
<dbReference type="EMBL" id="PEWD01000083">
    <property type="protein sequence ID" value="PIU68310.1"/>
    <property type="molecule type" value="Genomic_DNA"/>
</dbReference>
<accession>A0A2M7AM16</accession>
<dbReference type="InterPro" id="IPR036397">
    <property type="entry name" value="RNaseH_sf"/>
</dbReference>
<dbReference type="InterPro" id="IPR022898">
    <property type="entry name" value="RNase_HII"/>
</dbReference>
<evidence type="ECO:0000256" key="12">
    <source>
        <dbReference type="ARBA" id="ARBA00022801"/>
    </source>
</evidence>
<dbReference type="GO" id="GO:0005737">
    <property type="term" value="C:cytoplasm"/>
    <property type="evidence" value="ECO:0007669"/>
    <property type="project" value="UniProtKB-SubCell"/>
</dbReference>
<dbReference type="GO" id="GO:0004523">
    <property type="term" value="F:RNA-DNA hybrid ribonuclease activity"/>
    <property type="evidence" value="ECO:0007669"/>
    <property type="project" value="UniProtKB-UniRule"/>
</dbReference>
<evidence type="ECO:0000256" key="1">
    <source>
        <dbReference type="ARBA" id="ARBA00000077"/>
    </source>
</evidence>
<evidence type="ECO:0000256" key="7">
    <source>
        <dbReference type="ARBA" id="ARBA00019179"/>
    </source>
</evidence>
<dbReference type="InterPro" id="IPR012337">
    <property type="entry name" value="RNaseH-like_sf"/>
</dbReference>
<evidence type="ECO:0000256" key="3">
    <source>
        <dbReference type="ARBA" id="ARBA00004065"/>
    </source>
</evidence>
<evidence type="ECO:0000256" key="9">
    <source>
        <dbReference type="ARBA" id="ARBA00022722"/>
    </source>
</evidence>
<comment type="caution">
    <text evidence="18">The sequence shown here is derived from an EMBL/GenBank/DDBJ whole genome shotgun (WGS) entry which is preliminary data.</text>
</comment>
<dbReference type="AlphaFoldDB" id="A0A2M7AM16"/>
<dbReference type="GO" id="GO:0006298">
    <property type="term" value="P:mismatch repair"/>
    <property type="evidence" value="ECO:0007669"/>
    <property type="project" value="TreeGrafter"/>
</dbReference>
<dbReference type="PANTHER" id="PTHR10954">
    <property type="entry name" value="RIBONUCLEASE H2 SUBUNIT A"/>
    <property type="match status" value="1"/>
</dbReference>
<evidence type="ECO:0000259" key="17">
    <source>
        <dbReference type="PROSITE" id="PS51975"/>
    </source>
</evidence>
<feature type="domain" description="RNase H type-2" evidence="17">
    <location>
        <begin position="18"/>
        <end position="202"/>
    </location>
</feature>